<sequence>MSVGILLIAAKLKRSGVLYFEWCRPGEVYNLQN</sequence>
<reference evidence="2" key="1">
    <citation type="journal article" date="2020" name="MBio">
        <title>Horizontal gene transfer to a defensive symbiont with a reduced genome amongst a multipartite beetle microbiome.</title>
        <authorList>
            <person name="Waterworth S.C."/>
            <person name="Florez L.V."/>
            <person name="Rees E.R."/>
            <person name="Hertweck C."/>
            <person name="Kaltenpoth M."/>
            <person name="Kwan J.C."/>
        </authorList>
    </citation>
    <scope>NUCLEOTIDE SEQUENCE [LARGE SCALE GENOMIC DNA]</scope>
</reference>
<organism evidence="1 2">
    <name type="scientific">Acinetobacter bereziniae</name>
    <name type="common">Acinetobacter genomosp. 10</name>
    <dbReference type="NCBI Taxonomy" id="106648"/>
    <lineage>
        <taxon>Bacteria</taxon>
        <taxon>Pseudomonadati</taxon>
        <taxon>Pseudomonadota</taxon>
        <taxon>Gammaproteobacteria</taxon>
        <taxon>Moraxellales</taxon>
        <taxon>Moraxellaceae</taxon>
        <taxon>Acinetobacter</taxon>
    </lineage>
</organism>
<comment type="caution">
    <text evidence="1">The sequence shown here is derived from an EMBL/GenBank/DDBJ whole genome shotgun (WGS) entry which is preliminary data.</text>
</comment>
<gene>
    <name evidence="1" type="ORF">GAK29_04387</name>
</gene>
<evidence type="ECO:0000313" key="2">
    <source>
        <dbReference type="Proteomes" id="UP000490535"/>
    </source>
</evidence>
<name>A0A833PBB8_ACIBZ</name>
<evidence type="ECO:0000313" key="1">
    <source>
        <dbReference type="EMBL" id="KAF1017913.1"/>
    </source>
</evidence>
<proteinExistence type="predicted"/>
<dbReference type="EMBL" id="WNDP01000193">
    <property type="protein sequence ID" value="KAF1017913.1"/>
    <property type="molecule type" value="Genomic_DNA"/>
</dbReference>
<dbReference type="AlphaFoldDB" id="A0A833PBB8"/>
<dbReference type="Proteomes" id="UP000490535">
    <property type="component" value="Unassembled WGS sequence"/>
</dbReference>
<protein>
    <submittedName>
        <fullName evidence="1">Uncharacterized protein</fullName>
    </submittedName>
</protein>
<accession>A0A833PBB8</accession>